<dbReference type="PROSITE" id="PS51257">
    <property type="entry name" value="PROKAR_LIPOPROTEIN"/>
    <property type="match status" value="1"/>
</dbReference>
<accession>A0ABP6UNP7</accession>
<feature type="signal peptide" evidence="1">
    <location>
        <begin position="1"/>
        <end position="19"/>
    </location>
</feature>
<dbReference type="SMART" id="SM00710">
    <property type="entry name" value="PbH1"/>
    <property type="match status" value="10"/>
</dbReference>
<dbReference type="EMBL" id="BAABCW010000012">
    <property type="protein sequence ID" value="GAA3513701.1"/>
    <property type="molecule type" value="Genomic_DNA"/>
</dbReference>
<gene>
    <name evidence="3" type="ORF">GCM10022393_29390</name>
</gene>
<protein>
    <recommendedName>
        <fullName evidence="2">Periplasmic copper-binding protein NosD beta helix domain-containing protein</fullName>
    </recommendedName>
</protein>
<evidence type="ECO:0000313" key="3">
    <source>
        <dbReference type="EMBL" id="GAA3513701.1"/>
    </source>
</evidence>
<evidence type="ECO:0000259" key="2">
    <source>
        <dbReference type="Pfam" id="PF05048"/>
    </source>
</evidence>
<name>A0ABP6UNP7_9FLAO</name>
<dbReference type="InterPro" id="IPR011050">
    <property type="entry name" value="Pectin_lyase_fold/virulence"/>
</dbReference>
<sequence length="648" mass="70715">MKKLIYSFLFCSLFFVSCSTDEGVVNEQNPESEPEPIIITATEPCFISDLDIETNSTITIDCLLNLEGQTIEIPEGVTFAFDGGDIFNGTLNFSSAGKIAGELLNSNVEVMGDVQLTSTVFQFVPSRWKEDIVEGETSTDIALKNNTELENLFFWIKELRGTTFKIDAFDAYFEVTKVTSTTTNTNWYPSVEAINLPSDFNLVMTDNTHLRIFPGGNYNLEGGAILAIREASNVSITGGNLHGDRDTRFYSSDDVGLEGSHLVVINSGKNVTIDGVYFENGSKGVFAIQSIGFSFSDHYNPTESVIIKNCTFKDARRMSIALTDGRDIFIDGNTFIDNGLESTNSDGGEVGYAINIEPARTRDESGDLKEYQKVFDVTISNNKESGSRGGFLTATIGQDIRVFDNNIGTRVVYSLVSNTKIYNNTFEAKDWAVDSWAIFCAGSGETVFENEVYDNSINGYSAGIIVGSVGASVYNNVIDCGLGIQLSNPTDAKVYNNSITASGHPIAATNTTINNARIYENTLKANGSFNMYFVNVNKGDEEKDYIFEVENNIFESIKPVTISNTTGLAFSDNTVNGSVQVTNATNVTVSGNTIKPNESHGITLTNAHINVSILNNMIYEPTGADRFVCLNNESTTPIEVELVNNTCN</sequence>
<reference evidence="4" key="1">
    <citation type="journal article" date="2019" name="Int. J. Syst. Evol. Microbiol.">
        <title>The Global Catalogue of Microorganisms (GCM) 10K type strain sequencing project: providing services to taxonomists for standard genome sequencing and annotation.</title>
        <authorList>
            <consortium name="The Broad Institute Genomics Platform"/>
            <consortium name="The Broad Institute Genome Sequencing Center for Infectious Disease"/>
            <person name="Wu L."/>
            <person name="Ma J."/>
        </authorList>
    </citation>
    <scope>NUCLEOTIDE SEQUENCE [LARGE SCALE GENOMIC DNA]</scope>
    <source>
        <strain evidence="4">JCM 17106</strain>
    </source>
</reference>
<dbReference type="Pfam" id="PF05048">
    <property type="entry name" value="NosD"/>
    <property type="match status" value="1"/>
</dbReference>
<keyword evidence="1" id="KW-0732">Signal</keyword>
<dbReference type="InterPro" id="IPR012334">
    <property type="entry name" value="Pectin_lyas_fold"/>
</dbReference>
<dbReference type="InterPro" id="IPR006626">
    <property type="entry name" value="PbH1"/>
</dbReference>
<comment type="caution">
    <text evidence="3">The sequence shown here is derived from an EMBL/GenBank/DDBJ whole genome shotgun (WGS) entry which is preliminary data.</text>
</comment>
<dbReference type="Gene3D" id="2.160.20.10">
    <property type="entry name" value="Single-stranded right-handed beta-helix, Pectin lyase-like"/>
    <property type="match status" value="2"/>
</dbReference>
<evidence type="ECO:0000313" key="4">
    <source>
        <dbReference type="Proteomes" id="UP001500459"/>
    </source>
</evidence>
<feature type="chain" id="PRO_5046178243" description="Periplasmic copper-binding protein NosD beta helix domain-containing protein" evidence="1">
    <location>
        <begin position="20"/>
        <end position="648"/>
    </location>
</feature>
<dbReference type="RefSeq" id="WP_344928707.1">
    <property type="nucleotide sequence ID" value="NZ_BAABCW010000012.1"/>
</dbReference>
<feature type="domain" description="Periplasmic copper-binding protein NosD beta helix" evidence="2">
    <location>
        <begin position="482"/>
        <end position="623"/>
    </location>
</feature>
<dbReference type="Proteomes" id="UP001500459">
    <property type="component" value="Unassembled WGS sequence"/>
</dbReference>
<proteinExistence type="predicted"/>
<keyword evidence="4" id="KW-1185">Reference proteome</keyword>
<dbReference type="SUPFAM" id="SSF51126">
    <property type="entry name" value="Pectin lyase-like"/>
    <property type="match status" value="1"/>
</dbReference>
<dbReference type="InterPro" id="IPR007742">
    <property type="entry name" value="NosD_dom"/>
</dbReference>
<organism evidence="3 4">
    <name type="scientific">Aquimarina addita</name>
    <dbReference type="NCBI Taxonomy" id="870485"/>
    <lineage>
        <taxon>Bacteria</taxon>
        <taxon>Pseudomonadati</taxon>
        <taxon>Bacteroidota</taxon>
        <taxon>Flavobacteriia</taxon>
        <taxon>Flavobacteriales</taxon>
        <taxon>Flavobacteriaceae</taxon>
        <taxon>Aquimarina</taxon>
    </lineage>
</organism>
<evidence type="ECO:0000256" key="1">
    <source>
        <dbReference type="SAM" id="SignalP"/>
    </source>
</evidence>